<dbReference type="Proteomes" id="UP000234181">
    <property type="component" value="Unassembled WGS sequence"/>
</dbReference>
<accession>A0AB38DU30</accession>
<dbReference type="EMBL" id="OCYS01000002">
    <property type="protein sequence ID" value="SON76566.1"/>
    <property type="molecule type" value="Genomic_DNA"/>
</dbReference>
<evidence type="ECO:0000313" key="2">
    <source>
        <dbReference type="EMBL" id="SON76566.1"/>
    </source>
</evidence>
<name>A0AB38DU30_XANCH</name>
<gene>
    <name evidence="3" type="ORF">XAP6984_160011</name>
    <name evidence="2" type="ORF">XAP7430_100057</name>
</gene>
<evidence type="ECO:0000313" key="4">
    <source>
        <dbReference type="Proteomes" id="UP000234166"/>
    </source>
</evidence>
<reference evidence="4 5" key="1">
    <citation type="submission" date="2017-10" db="EMBL/GenBank/DDBJ databases">
        <authorList>
            <person name="Regsiter A."/>
            <person name="William W."/>
        </authorList>
    </citation>
    <scope>NUCLEOTIDE SEQUENCE [LARGE SCALE GENOMIC DNA]</scope>
    <source>
        <strain evidence="3 5">CFBP6984</strain>
        <strain evidence="2 4">CFBP7430</strain>
    </source>
</reference>
<dbReference type="AlphaFoldDB" id="A0AB38DU30"/>
<evidence type="ECO:0000256" key="1">
    <source>
        <dbReference type="SAM" id="MobiDB-lite"/>
    </source>
</evidence>
<evidence type="ECO:0000313" key="5">
    <source>
        <dbReference type="Proteomes" id="UP000234181"/>
    </source>
</evidence>
<sequence>MQKGGQQSVDQLANTTGQGSNAKLTETLGSKQWPLTGLLLHTSSLPWATQSSDE</sequence>
<organism evidence="2 4">
    <name type="scientific">Xanthomonas campestris pv. phaseoli</name>
    <dbReference type="NCBI Taxonomy" id="317013"/>
    <lineage>
        <taxon>Bacteria</taxon>
        <taxon>Pseudomonadati</taxon>
        <taxon>Pseudomonadota</taxon>
        <taxon>Gammaproteobacteria</taxon>
        <taxon>Lysobacterales</taxon>
        <taxon>Lysobacteraceae</taxon>
        <taxon>Xanthomonas</taxon>
    </lineage>
</organism>
<protein>
    <submittedName>
        <fullName evidence="2">Uncharacterized protein</fullName>
    </submittedName>
</protein>
<dbReference type="Proteomes" id="UP000234166">
    <property type="component" value="Unassembled WGS sequence"/>
</dbReference>
<dbReference type="EMBL" id="OCYT01000068">
    <property type="protein sequence ID" value="SON77972.1"/>
    <property type="molecule type" value="Genomic_DNA"/>
</dbReference>
<proteinExistence type="predicted"/>
<comment type="caution">
    <text evidence="2">The sequence shown here is derived from an EMBL/GenBank/DDBJ whole genome shotgun (WGS) entry which is preliminary data.</text>
</comment>
<feature type="region of interest" description="Disordered" evidence="1">
    <location>
        <begin position="1"/>
        <end position="25"/>
    </location>
</feature>
<keyword evidence="5" id="KW-1185">Reference proteome</keyword>
<evidence type="ECO:0000313" key="3">
    <source>
        <dbReference type="EMBL" id="SON77972.1"/>
    </source>
</evidence>